<dbReference type="EMBL" id="FOVK01000005">
    <property type="protein sequence ID" value="SFN79113.1"/>
    <property type="molecule type" value="Genomic_DNA"/>
</dbReference>
<comment type="subcellular location">
    <subcellularLocation>
        <location evidence="1">Cell membrane</location>
        <topology evidence="1">Multi-pass membrane protein</topology>
    </subcellularLocation>
</comment>
<feature type="transmembrane region" description="Helical" evidence="7">
    <location>
        <begin position="209"/>
        <end position="228"/>
    </location>
</feature>
<dbReference type="PANTHER" id="PTHR42920">
    <property type="entry name" value="OS03G0707200 PROTEIN-RELATED"/>
    <property type="match status" value="1"/>
</dbReference>
<dbReference type="OrthoDB" id="9804865at2"/>
<gene>
    <name evidence="9" type="ORF">SAMN04488695_10598</name>
</gene>
<feature type="transmembrane region" description="Helical" evidence="7">
    <location>
        <begin position="265"/>
        <end position="283"/>
    </location>
</feature>
<comment type="similarity">
    <text evidence="2">Belongs to the EamA transporter family.</text>
</comment>
<dbReference type="InterPro" id="IPR037185">
    <property type="entry name" value="EmrE-like"/>
</dbReference>
<sequence length="303" mass="33350">MKETVKAHVGEAALLLTALIWGSGFVASAVSLRHFTPYEILFGRFLIGAVLLAGVFHRKIRNIRMSTLKKGAVLGFFLYGAFLLQTVGLQYTTPSKNAFLTAVNVIIVPFISFVLYRRKFDKYEVFGALLAVLGVAVISLEMSFGIQLGDALTLLCAVFFAFQIFYTSLYVAKEDPVLLTLVQMMVAALLSAVPLFFQEAVHLPRNGEALFSLFYLGIFSTTAAYLLQTTAQKFTTETKTAIILSTEAFFGMALSVLILSEPLTLRMILGGILIFAAILTSETKGDFGKMRKKYPESLEKDTP</sequence>
<feature type="transmembrane region" description="Helical" evidence="7">
    <location>
        <begin position="123"/>
        <end position="146"/>
    </location>
</feature>
<keyword evidence="6 7" id="KW-0472">Membrane</keyword>
<feature type="domain" description="EamA" evidence="8">
    <location>
        <begin position="10"/>
        <end position="139"/>
    </location>
</feature>
<evidence type="ECO:0000256" key="2">
    <source>
        <dbReference type="ARBA" id="ARBA00007362"/>
    </source>
</evidence>
<evidence type="ECO:0000256" key="3">
    <source>
        <dbReference type="ARBA" id="ARBA00022475"/>
    </source>
</evidence>
<dbReference type="InterPro" id="IPR000620">
    <property type="entry name" value="EamA_dom"/>
</dbReference>
<name>A0A1I5BWP9_9CLOT</name>
<dbReference type="GO" id="GO:0005886">
    <property type="term" value="C:plasma membrane"/>
    <property type="evidence" value="ECO:0007669"/>
    <property type="project" value="UniProtKB-SubCell"/>
</dbReference>
<feature type="transmembrane region" description="Helical" evidence="7">
    <location>
        <begin position="41"/>
        <end position="60"/>
    </location>
</feature>
<protein>
    <submittedName>
        <fullName evidence="9">Permease of the drug/metabolite transporter (DMT) superfamily</fullName>
    </submittedName>
</protein>
<proteinExistence type="inferred from homology"/>
<dbReference type="Pfam" id="PF00892">
    <property type="entry name" value="EamA"/>
    <property type="match status" value="2"/>
</dbReference>
<evidence type="ECO:0000256" key="6">
    <source>
        <dbReference type="ARBA" id="ARBA00023136"/>
    </source>
</evidence>
<dbReference type="PANTHER" id="PTHR42920:SF5">
    <property type="entry name" value="EAMA DOMAIN-CONTAINING PROTEIN"/>
    <property type="match status" value="1"/>
</dbReference>
<feature type="transmembrane region" description="Helical" evidence="7">
    <location>
        <begin position="72"/>
        <end position="92"/>
    </location>
</feature>
<organism evidence="9 10">
    <name type="scientific">Proteiniclasticum ruminis</name>
    <dbReference type="NCBI Taxonomy" id="398199"/>
    <lineage>
        <taxon>Bacteria</taxon>
        <taxon>Bacillati</taxon>
        <taxon>Bacillota</taxon>
        <taxon>Clostridia</taxon>
        <taxon>Eubacteriales</taxon>
        <taxon>Clostridiaceae</taxon>
        <taxon>Proteiniclasticum</taxon>
    </lineage>
</organism>
<evidence type="ECO:0000313" key="9">
    <source>
        <dbReference type="EMBL" id="SFN79113.1"/>
    </source>
</evidence>
<dbReference type="AlphaFoldDB" id="A0A1I5BWP9"/>
<feature type="transmembrane region" description="Helical" evidence="7">
    <location>
        <begin position="152"/>
        <end position="171"/>
    </location>
</feature>
<feature type="transmembrane region" description="Helical" evidence="7">
    <location>
        <begin position="98"/>
        <end position="116"/>
    </location>
</feature>
<evidence type="ECO:0000256" key="5">
    <source>
        <dbReference type="ARBA" id="ARBA00022989"/>
    </source>
</evidence>
<dbReference type="SUPFAM" id="SSF103481">
    <property type="entry name" value="Multidrug resistance efflux transporter EmrE"/>
    <property type="match status" value="2"/>
</dbReference>
<keyword evidence="4 7" id="KW-0812">Transmembrane</keyword>
<evidence type="ECO:0000256" key="4">
    <source>
        <dbReference type="ARBA" id="ARBA00022692"/>
    </source>
</evidence>
<evidence type="ECO:0000313" key="10">
    <source>
        <dbReference type="Proteomes" id="UP000181899"/>
    </source>
</evidence>
<evidence type="ECO:0000259" key="8">
    <source>
        <dbReference type="Pfam" id="PF00892"/>
    </source>
</evidence>
<feature type="transmembrane region" description="Helical" evidence="7">
    <location>
        <begin position="12"/>
        <end position="35"/>
    </location>
</feature>
<evidence type="ECO:0000256" key="1">
    <source>
        <dbReference type="ARBA" id="ARBA00004651"/>
    </source>
</evidence>
<accession>A0A1I5BWP9</accession>
<keyword evidence="10" id="KW-1185">Reference proteome</keyword>
<keyword evidence="5 7" id="KW-1133">Transmembrane helix</keyword>
<dbReference type="Proteomes" id="UP000181899">
    <property type="component" value="Unassembled WGS sequence"/>
</dbReference>
<dbReference type="RefSeq" id="WP_074912055.1">
    <property type="nucleotide sequence ID" value="NZ_FOVK01000005.1"/>
</dbReference>
<feature type="transmembrane region" description="Helical" evidence="7">
    <location>
        <begin position="178"/>
        <end position="197"/>
    </location>
</feature>
<reference evidence="9 10" key="1">
    <citation type="submission" date="2016-10" db="EMBL/GenBank/DDBJ databases">
        <authorList>
            <person name="de Groot N.N."/>
        </authorList>
    </citation>
    <scope>NUCLEOTIDE SEQUENCE [LARGE SCALE GENOMIC DNA]</scope>
    <source>
        <strain evidence="9 10">ML2</strain>
    </source>
</reference>
<feature type="domain" description="EamA" evidence="8">
    <location>
        <begin position="148"/>
        <end position="279"/>
    </location>
</feature>
<evidence type="ECO:0000256" key="7">
    <source>
        <dbReference type="SAM" id="Phobius"/>
    </source>
</evidence>
<keyword evidence="3" id="KW-1003">Cell membrane</keyword>
<dbReference type="InterPro" id="IPR051258">
    <property type="entry name" value="Diverse_Substrate_Transporter"/>
</dbReference>
<feature type="transmembrane region" description="Helical" evidence="7">
    <location>
        <begin position="240"/>
        <end position="259"/>
    </location>
</feature>